<dbReference type="InterPro" id="IPR018146">
    <property type="entry name" value="Glyoxalase_1_CS"/>
</dbReference>
<evidence type="ECO:0000313" key="4">
    <source>
        <dbReference type="EMBL" id="KAA4624257.1"/>
    </source>
</evidence>
<feature type="chain" id="PRO_5029563058" evidence="2">
    <location>
        <begin position="23"/>
        <end position="320"/>
    </location>
</feature>
<feature type="signal peptide" evidence="2">
    <location>
        <begin position="1"/>
        <end position="22"/>
    </location>
</feature>
<comment type="caution">
    <text evidence="4">The sequence shown here is derived from an EMBL/GenBank/DDBJ whole genome shotgun (WGS) entry which is preliminary data.</text>
</comment>
<sequence>MKKSRLIVLLCALLGICGTVKVEGQTPQRPPITGVAHAAFFTKDLEHTRSYLKDFLGYDETITLKNAEGKVSLSVFKINERQFIEVFPERKEKSNRMYHFAVETTDAEAMRIYLKSKGYKVPDHTPKGRTGNLNYFVTDPNGTICEIVQYGTEGMMAAKKGKDLSENRISPRMSHVGFMVADVDKAVEFYCGVLGFKEVWRGGSNPDKVKWVHLQVPEGDETIELMLYDKEPTWERMGSMNHICLEVKDIYAAEATLAGRVQPEGVRVPTPPKAGFNKKRQINYYLIDDTRIEIMEEQPFDGIPAPSSKGKLMKYIPMDK</sequence>
<dbReference type="GO" id="GO:0046872">
    <property type="term" value="F:metal ion binding"/>
    <property type="evidence" value="ECO:0007669"/>
    <property type="project" value="UniProtKB-KW"/>
</dbReference>
<evidence type="ECO:0000259" key="3">
    <source>
        <dbReference type="PROSITE" id="PS51819"/>
    </source>
</evidence>
<dbReference type="Proteomes" id="UP000424805">
    <property type="component" value="Unassembled WGS sequence"/>
</dbReference>
<dbReference type="PANTHER" id="PTHR43048:SF3">
    <property type="entry name" value="METHYLMALONYL-COA EPIMERASE, MITOCHONDRIAL"/>
    <property type="match status" value="1"/>
</dbReference>
<organism evidence="4 5">
    <name type="scientific">Bacteroides ovatus</name>
    <dbReference type="NCBI Taxonomy" id="28116"/>
    <lineage>
        <taxon>Bacteria</taxon>
        <taxon>Pseudomonadati</taxon>
        <taxon>Bacteroidota</taxon>
        <taxon>Bacteroidia</taxon>
        <taxon>Bacteroidales</taxon>
        <taxon>Bacteroidaceae</taxon>
        <taxon>Bacteroides</taxon>
    </lineage>
</organism>
<feature type="domain" description="VOC" evidence="3">
    <location>
        <begin position="172"/>
        <end position="297"/>
    </location>
</feature>
<dbReference type="SUPFAM" id="SSF54593">
    <property type="entry name" value="Glyoxalase/Bleomycin resistance protein/Dihydroxybiphenyl dioxygenase"/>
    <property type="match status" value="2"/>
</dbReference>
<dbReference type="PROSITE" id="PS51819">
    <property type="entry name" value="VOC"/>
    <property type="match status" value="2"/>
</dbReference>
<dbReference type="PANTHER" id="PTHR43048">
    <property type="entry name" value="METHYLMALONYL-COA EPIMERASE"/>
    <property type="match status" value="1"/>
</dbReference>
<dbReference type="GO" id="GO:0004462">
    <property type="term" value="F:lactoylglutathione lyase activity"/>
    <property type="evidence" value="ECO:0007669"/>
    <property type="project" value="InterPro"/>
</dbReference>
<keyword evidence="2" id="KW-0732">Signal</keyword>
<dbReference type="CDD" id="cd06587">
    <property type="entry name" value="VOC"/>
    <property type="match status" value="1"/>
</dbReference>
<dbReference type="PROSITE" id="PS00934">
    <property type="entry name" value="GLYOXALASE_I_1"/>
    <property type="match status" value="1"/>
</dbReference>
<accession>A0A7J4XUU0</accession>
<dbReference type="AlphaFoldDB" id="A0A7J4XUU0"/>
<dbReference type="GO" id="GO:0046491">
    <property type="term" value="P:L-methylmalonyl-CoA metabolic process"/>
    <property type="evidence" value="ECO:0007669"/>
    <property type="project" value="TreeGrafter"/>
</dbReference>
<feature type="domain" description="VOC" evidence="3">
    <location>
        <begin position="34"/>
        <end position="150"/>
    </location>
</feature>
<dbReference type="Pfam" id="PF00903">
    <property type="entry name" value="Glyoxalase"/>
    <property type="match status" value="1"/>
</dbReference>
<evidence type="ECO:0000256" key="2">
    <source>
        <dbReference type="SAM" id="SignalP"/>
    </source>
</evidence>
<dbReference type="InterPro" id="IPR004360">
    <property type="entry name" value="Glyas_Fos-R_dOase_dom"/>
</dbReference>
<dbReference type="Gene3D" id="3.10.180.10">
    <property type="entry name" value="2,3-Dihydroxybiphenyl 1,2-Dioxygenase, domain 1"/>
    <property type="match status" value="2"/>
</dbReference>
<proteinExistence type="predicted"/>
<dbReference type="Pfam" id="PF13669">
    <property type="entry name" value="Glyoxalase_4"/>
    <property type="match status" value="1"/>
</dbReference>
<dbReference type="InterPro" id="IPR037523">
    <property type="entry name" value="VOC_core"/>
</dbReference>
<reference evidence="4 5" key="1">
    <citation type="journal article" date="2019" name="Nat. Med.">
        <title>A library of human gut bacterial isolates paired with longitudinal multiomics data enables mechanistic microbiome research.</title>
        <authorList>
            <person name="Poyet M."/>
            <person name="Groussin M."/>
            <person name="Gibbons S.M."/>
            <person name="Avila-Pacheco J."/>
            <person name="Jiang X."/>
            <person name="Kearney S.M."/>
            <person name="Perrotta A.R."/>
            <person name="Berdy B."/>
            <person name="Zhao S."/>
            <person name="Lieberman T.D."/>
            <person name="Swanson P.K."/>
            <person name="Smith M."/>
            <person name="Roesemann S."/>
            <person name="Alexander J.E."/>
            <person name="Rich S.A."/>
            <person name="Livny J."/>
            <person name="Vlamakis H."/>
            <person name="Clish C."/>
            <person name="Bullock K."/>
            <person name="Deik A."/>
            <person name="Scott J."/>
            <person name="Pierce K.A."/>
            <person name="Xavier R.J."/>
            <person name="Alm E.J."/>
        </authorList>
    </citation>
    <scope>NUCLEOTIDE SEQUENCE [LARGE SCALE GENOMIC DNA]</scope>
    <source>
        <strain evidence="4 5">BIOML-A15</strain>
    </source>
</reference>
<evidence type="ECO:0000313" key="5">
    <source>
        <dbReference type="Proteomes" id="UP000424805"/>
    </source>
</evidence>
<protein>
    <submittedName>
        <fullName evidence="4">Bleomycin resistance protein</fullName>
    </submittedName>
</protein>
<dbReference type="GO" id="GO:0004493">
    <property type="term" value="F:methylmalonyl-CoA epimerase activity"/>
    <property type="evidence" value="ECO:0007669"/>
    <property type="project" value="TreeGrafter"/>
</dbReference>
<name>A0A7J4XUU0_BACOV</name>
<dbReference type="EMBL" id="VWFP01000018">
    <property type="protein sequence ID" value="KAA4624257.1"/>
    <property type="molecule type" value="Genomic_DNA"/>
</dbReference>
<gene>
    <name evidence="4" type="ORF">F3B90_17340</name>
</gene>
<keyword evidence="1" id="KW-0479">Metal-binding</keyword>
<evidence type="ECO:0000256" key="1">
    <source>
        <dbReference type="ARBA" id="ARBA00022723"/>
    </source>
</evidence>
<dbReference type="InterPro" id="IPR051785">
    <property type="entry name" value="MMCE/EMCE_epimerase"/>
</dbReference>
<dbReference type="InterPro" id="IPR029068">
    <property type="entry name" value="Glyas_Bleomycin-R_OHBP_Dase"/>
</dbReference>